<dbReference type="HOGENOM" id="CLU_962719_0_0_10"/>
<dbReference type="InterPro" id="IPR025396">
    <property type="entry name" value="DUF4302"/>
</dbReference>
<dbReference type="AlphaFoldDB" id="L1N9I3"/>
<gene>
    <name evidence="1" type="ORF">HMPREF9134_01504</name>
</gene>
<evidence type="ECO:0000313" key="1">
    <source>
        <dbReference type="EMBL" id="EKY00174.1"/>
    </source>
</evidence>
<dbReference type="PROSITE" id="PS51257">
    <property type="entry name" value="PROKAR_LIPOPROTEIN"/>
    <property type="match status" value="1"/>
</dbReference>
<evidence type="ECO:0008006" key="3">
    <source>
        <dbReference type="Google" id="ProtNLM"/>
    </source>
</evidence>
<organism evidence="1 2">
    <name type="scientific">Porphyromonas catoniae F0037</name>
    <dbReference type="NCBI Taxonomy" id="1127696"/>
    <lineage>
        <taxon>Bacteria</taxon>
        <taxon>Pseudomonadati</taxon>
        <taxon>Bacteroidota</taxon>
        <taxon>Bacteroidia</taxon>
        <taxon>Bacteroidales</taxon>
        <taxon>Porphyromonadaceae</taxon>
        <taxon>Porphyromonas</taxon>
    </lineage>
</organism>
<name>L1N9I3_9PORP</name>
<dbReference type="Proteomes" id="UP000010408">
    <property type="component" value="Unassembled WGS sequence"/>
</dbReference>
<proteinExistence type="predicted"/>
<dbReference type="PATRIC" id="fig|1127696.3.peg.1358"/>
<dbReference type="STRING" id="1127696.HMPREF9134_01504"/>
<dbReference type="RefSeq" id="WP_005467614.1">
    <property type="nucleotide sequence ID" value="NZ_KB291032.1"/>
</dbReference>
<protein>
    <recommendedName>
        <fullName evidence="3">DUF4302 domain-containing protein</fullName>
    </recommendedName>
</protein>
<reference evidence="1 2" key="1">
    <citation type="submission" date="2012-05" db="EMBL/GenBank/DDBJ databases">
        <authorList>
            <person name="Weinstock G."/>
            <person name="Sodergren E."/>
            <person name="Lobos E.A."/>
            <person name="Fulton L."/>
            <person name="Fulton R."/>
            <person name="Courtney L."/>
            <person name="Fronick C."/>
            <person name="O'Laughlin M."/>
            <person name="Godfrey J."/>
            <person name="Wilson R.M."/>
            <person name="Miner T."/>
            <person name="Farmer C."/>
            <person name="Delehaunty K."/>
            <person name="Cordes M."/>
            <person name="Minx P."/>
            <person name="Tomlinson C."/>
            <person name="Chen J."/>
            <person name="Wollam A."/>
            <person name="Pepin K.H."/>
            <person name="Bhonagiri V."/>
            <person name="Zhang X."/>
            <person name="Suruliraj S."/>
            <person name="Warren W."/>
            <person name="Mitreva M."/>
            <person name="Mardis E.R."/>
            <person name="Wilson R.K."/>
        </authorList>
    </citation>
    <scope>NUCLEOTIDE SEQUENCE [LARGE SCALE GENOMIC DNA]</scope>
    <source>
        <strain evidence="1 2">F0037</strain>
    </source>
</reference>
<dbReference type="Pfam" id="PF14135">
    <property type="entry name" value="DUF4302"/>
    <property type="match status" value="1"/>
</dbReference>
<sequence>MRHSLSLTFALGVSIFLGACSRDNKIFPTTPTERSLARQDSLREVLISAPQGWEALYFPKTDSLLFTNPKEEIDQHKFPNQLGYGGFYYQMTFHRDGTLDLQGDYTDGSAKAVQKSTYELGQAAYTRLSFTTGSYLTQLIGERYEGELDFLFRGTDADGQLVFESPRTTEPARSYFVLRRVAKDVDRSARLSRAEEHRRAFEQMRNPQIRIYQGGRTLFLSNYIMKYSTRNELTSYGRNLVSQRYALFTAVSRKALIPDGPPQGIVGLGSGYVGTPEGLTFLTGIRYNSKYVFSDFERKGDRFFAELVEVYDAPYRTRRLVSRHLHPEGQETGIIAELYDDPNATHDYY</sequence>
<evidence type="ECO:0000313" key="2">
    <source>
        <dbReference type="Proteomes" id="UP000010408"/>
    </source>
</evidence>
<accession>L1N9I3</accession>
<dbReference type="eggNOG" id="ENOG502Z8QJ">
    <property type="taxonomic scope" value="Bacteria"/>
</dbReference>
<comment type="caution">
    <text evidence="1">The sequence shown here is derived from an EMBL/GenBank/DDBJ whole genome shotgun (WGS) entry which is preliminary data.</text>
</comment>
<dbReference type="EMBL" id="AMEQ01000040">
    <property type="protein sequence ID" value="EKY00174.1"/>
    <property type="molecule type" value="Genomic_DNA"/>
</dbReference>